<dbReference type="Proteomes" id="UP000574191">
    <property type="component" value="Unassembled WGS sequence"/>
</dbReference>
<organism evidence="8 9">
    <name type="scientific">Hypocryptadius cinnamomeus</name>
    <dbReference type="NCBI Taxonomy" id="589841"/>
    <lineage>
        <taxon>Eukaryota</taxon>
        <taxon>Metazoa</taxon>
        <taxon>Chordata</taxon>
        <taxon>Craniata</taxon>
        <taxon>Vertebrata</taxon>
        <taxon>Euteleostomi</taxon>
        <taxon>Archelosauria</taxon>
        <taxon>Archosauria</taxon>
        <taxon>Dinosauria</taxon>
        <taxon>Saurischia</taxon>
        <taxon>Theropoda</taxon>
        <taxon>Coelurosauria</taxon>
        <taxon>Aves</taxon>
        <taxon>Neognathae</taxon>
        <taxon>Neoaves</taxon>
        <taxon>Telluraves</taxon>
        <taxon>Australaves</taxon>
        <taxon>Passeriformes</taxon>
        <taxon>Sylvioidea</taxon>
        <taxon>Zosteropidae</taxon>
        <taxon>Hypocryptadius</taxon>
    </lineage>
</organism>
<feature type="non-terminal residue" evidence="8">
    <location>
        <position position="53"/>
    </location>
</feature>
<comment type="caution">
    <text evidence="8">The sequence shown here is derived from an EMBL/GenBank/DDBJ whole genome shotgun (WGS) entry which is preliminary data.</text>
</comment>
<dbReference type="Gene3D" id="3.30.420.10">
    <property type="entry name" value="Ribonuclease H-like superfamily/Ribonuclease H"/>
    <property type="match status" value="1"/>
</dbReference>
<dbReference type="GO" id="GO:0015074">
    <property type="term" value="P:DNA integration"/>
    <property type="evidence" value="ECO:0007669"/>
    <property type="project" value="InterPro"/>
</dbReference>
<keyword evidence="4" id="KW-0255">Endonuclease</keyword>
<dbReference type="GO" id="GO:0003964">
    <property type="term" value="F:RNA-directed DNA polymerase activity"/>
    <property type="evidence" value="ECO:0007669"/>
    <property type="project" value="UniProtKB-KW"/>
</dbReference>
<evidence type="ECO:0000256" key="3">
    <source>
        <dbReference type="ARBA" id="ARBA00022722"/>
    </source>
</evidence>
<dbReference type="SUPFAM" id="SSF53098">
    <property type="entry name" value="Ribonuclease H-like"/>
    <property type="match status" value="1"/>
</dbReference>
<dbReference type="OrthoDB" id="9359997at2759"/>
<dbReference type="PANTHER" id="PTHR41694">
    <property type="entry name" value="ENDOGENOUS RETROVIRUS GROUP K MEMBER POL PROTEIN"/>
    <property type="match status" value="1"/>
</dbReference>
<dbReference type="InterPro" id="IPR036397">
    <property type="entry name" value="RNaseH_sf"/>
</dbReference>
<proteinExistence type="predicted"/>
<evidence type="ECO:0000313" key="8">
    <source>
        <dbReference type="EMBL" id="NXR90447.1"/>
    </source>
</evidence>
<accession>A0A7L2Q309</accession>
<dbReference type="InterPro" id="IPR001584">
    <property type="entry name" value="Integrase_cat-core"/>
</dbReference>
<keyword evidence="3" id="KW-0540">Nuclease</keyword>
<evidence type="ECO:0000256" key="4">
    <source>
        <dbReference type="ARBA" id="ARBA00022759"/>
    </source>
</evidence>
<dbReference type="AlphaFoldDB" id="A0A7L2Q309"/>
<feature type="non-terminal residue" evidence="8">
    <location>
        <position position="1"/>
    </location>
</feature>
<evidence type="ECO:0000256" key="5">
    <source>
        <dbReference type="ARBA" id="ARBA00022801"/>
    </source>
</evidence>
<dbReference type="GO" id="GO:0035613">
    <property type="term" value="F:RNA stem-loop binding"/>
    <property type="evidence" value="ECO:0007669"/>
    <property type="project" value="TreeGrafter"/>
</dbReference>
<keyword evidence="1" id="KW-0808">Transferase</keyword>
<sequence length="53" mass="5808">LHVETHLTACFAVMGVPAEIKTDNGPAHSSQRVARFMTTWGIKHVRGIPHSLT</sequence>
<keyword evidence="6" id="KW-0695">RNA-directed DNA polymerase</keyword>
<dbReference type="GO" id="GO:0016787">
    <property type="term" value="F:hydrolase activity"/>
    <property type="evidence" value="ECO:0007669"/>
    <property type="project" value="UniProtKB-KW"/>
</dbReference>
<keyword evidence="2" id="KW-0548">Nucleotidyltransferase</keyword>
<dbReference type="InterPro" id="IPR012337">
    <property type="entry name" value="RNaseH-like_sf"/>
</dbReference>
<dbReference type="GO" id="GO:0004519">
    <property type="term" value="F:endonuclease activity"/>
    <property type="evidence" value="ECO:0007669"/>
    <property type="project" value="UniProtKB-KW"/>
</dbReference>
<evidence type="ECO:0000256" key="2">
    <source>
        <dbReference type="ARBA" id="ARBA00022695"/>
    </source>
</evidence>
<keyword evidence="9" id="KW-1185">Reference proteome</keyword>
<dbReference type="EMBL" id="VYZP01037478">
    <property type="protein sequence ID" value="NXR90447.1"/>
    <property type="molecule type" value="Genomic_DNA"/>
</dbReference>
<keyword evidence="5" id="KW-0378">Hydrolase</keyword>
<evidence type="ECO:0000259" key="7">
    <source>
        <dbReference type="PROSITE" id="PS50994"/>
    </source>
</evidence>
<evidence type="ECO:0000256" key="6">
    <source>
        <dbReference type="ARBA" id="ARBA00022918"/>
    </source>
</evidence>
<protein>
    <submittedName>
        <fullName evidence="8">POK19 protein</fullName>
    </submittedName>
</protein>
<dbReference type="PANTHER" id="PTHR41694:SF3">
    <property type="entry name" value="RNA-DIRECTED DNA POLYMERASE-RELATED"/>
    <property type="match status" value="1"/>
</dbReference>
<dbReference type="PROSITE" id="PS50994">
    <property type="entry name" value="INTEGRASE"/>
    <property type="match status" value="1"/>
</dbReference>
<gene>
    <name evidence="8" type="primary">Ervk19_0</name>
    <name evidence="8" type="ORF">HYPCIN_R13401</name>
</gene>
<name>A0A7L2Q309_9PASS</name>
<reference evidence="8 9" key="1">
    <citation type="submission" date="2019-09" db="EMBL/GenBank/DDBJ databases">
        <title>Bird 10,000 Genomes (B10K) Project - Family phase.</title>
        <authorList>
            <person name="Zhang G."/>
        </authorList>
    </citation>
    <scope>NUCLEOTIDE SEQUENCE [LARGE SCALE GENOMIC DNA]</scope>
    <source>
        <strain evidence="8">B10K-DU-002-83</strain>
    </source>
</reference>
<evidence type="ECO:0000313" key="9">
    <source>
        <dbReference type="Proteomes" id="UP000574191"/>
    </source>
</evidence>
<evidence type="ECO:0000256" key="1">
    <source>
        <dbReference type="ARBA" id="ARBA00022679"/>
    </source>
</evidence>
<feature type="domain" description="Integrase catalytic" evidence="7">
    <location>
        <begin position="1"/>
        <end position="53"/>
    </location>
</feature>